<evidence type="ECO:0000256" key="1">
    <source>
        <dbReference type="ARBA" id="ARBA00004123"/>
    </source>
</evidence>
<keyword evidence="8" id="KW-0175">Coiled coil</keyword>
<reference evidence="11 12" key="1">
    <citation type="submission" date="2024-10" db="EMBL/GenBank/DDBJ databases">
        <title>Updated reference genomes for cyclostephanoid diatoms.</title>
        <authorList>
            <person name="Roberts W.R."/>
            <person name="Alverson A.J."/>
        </authorList>
    </citation>
    <scope>NUCLEOTIDE SEQUENCE [LARGE SCALE GENOMIC DNA]</scope>
    <source>
        <strain evidence="11 12">AJA276-08</strain>
    </source>
</reference>
<feature type="compositionally biased region" description="Basic and acidic residues" evidence="9">
    <location>
        <begin position="1368"/>
        <end position="1380"/>
    </location>
</feature>
<accession>A0ABD3MF65</accession>
<feature type="region of interest" description="Disordered" evidence="9">
    <location>
        <begin position="119"/>
        <end position="140"/>
    </location>
</feature>
<dbReference type="InterPro" id="IPR013194">
    <property type="entry name" value="HDAC_interact_dom"/>
</dbReference>
<feature type="compositionally biased region" description="Gly residues" evidence="9">
    <location>
        <begin position="639"/>
        <end position="652"/>
    </location>
</feature>
<dbReference type="FunFam" id="1.20.1160.11:FF:000003">
    <property type="entry name" value="Paired amphipathic helix SIN3-like protein"/>
    <property type="match status" value="1"/>
</dbReference>
<dbReference type="FunFam" id="1.20.1160.11:FF:000001">
    <property type="entry name" value="Paired amphipathic helix protein Sin3"/>
    <property type="match status" value="1"/>
</dbReference>
<dbReference type="PROSITE" id="PS51477">
    <property type="entry name" value="PAH"/>
    <property type="match status" value="3"/>
</dbReference>
<evidence type="ECO:0000256" key="4">
    <source>
        <dbReference type="ARBA" id="ARBA00023015"/>
    </source>
</evidence>
<evidence type="ECO:0000256" key="9">
    <source>
        <dbReference type="SAM" id="MobiDB-lite"/>
    </source>
</evidence>
<evidence type="ECO:0000256" key="7">
    <source>
        <dbReference type="PROSITE-ProRule" id="PRU00810"/>
    </source>
</evidence>
<dbReference type="Proteomes" id="UP001530315">
    <property type="component" value="Unassembled WGS sequence"/>
</dbReference>
<feature type="compositionally biased region" description="Low complexity" evidence="9">
    <location>
        <begin position="431"/>
        <end position="446"/>
    </location>
</feature>
<feature type="coiled-coil region" evidence="8">
    <location>
        <begin position="781"/>
        <end position="814"/>
    </location>
</feature>
<dbReference type="Pfam" id="PF08295">
    <property type="entry name" value="Sin3_corepress"/>
    <property type="match status" value="1"/>
</dbReference>
<feature type="region of interest" description="Disordered" evidence="9">
    <location>
        <begin position="291"/>
        <end position="343"/>
    </location>
</feature>
<keyword evidence="4" id="KW-0805">Transcription regulation</keyword>
<evidence type="ECO:0000256" key="6">
    <source>
        <dbReference type="ARBA" id="ARBA00023242"/>
    </source>
</evidence>
<evidence type="ECO:0000256" key="3">
    <source>
        <dbReference type="ARBA" id="ARBA00022737"/>
    </source>
</evidence>
<feature type="compositionally biased region" description="Gly residues" evidence="9">
    <location>
        <begin position="583"/>
        <end position="605"/>
    </location>
</feature>
<evidence type="ECO:0000256" key="8">
    <source>
        <dbReference type="SAM" id="Coils"/>
    </source>
</evidence>
<dbReference type="PANTHER" id="PTHR12346">
    <property type="entry name" value="SIN3B-RELATED"/>
    <property type="match status" value="1"/>
</dbReference>
<dbReference type="InterPro" id="IPR036600">
    <property type="entry name" value="PAH_sf"/>
</dbReference>
<feature type="domain" description="Histone deacetylase interacting" evidence="10">
    <location>
        <begin position="1005"/>
        <end position="1106"/>
    </location>
</feature>
<organism evidence="11 12">
    <name type="scientific">Stephanodiscus triporus</name>
    <dbReference type="NCBI Taxonomy" id="2934178"/>
    <lineage>
        <taxon>Eukaryota</taxon>
        <taxon>Sar</taxon>
        <taxon>Stramenopiles</taxon>
        <taxon>Ochrophyta</taxon>
        <taxon>Bacillariophyta</taxon>
        <taxon>Coscinodiscophyceae</taxon>
        <taxon>Thalassiosirophycidae</taxon>
        <taxon>Stephanodiscales</taxon>
        <taxon>Stephanodiscaceae</taxon>
        <taxon>Stephanodiscus</taxon>
    </lineage>
</organism>
<feature type="region of interest" description="Disordered" evidence="9">
    <location>
        <begin position="1"/>
        <end position="33"/>
    </location>
</feature>
<dbReference type="SUPFAM" id="SSF47762">
    <property type="entry name" value="PAH2 domain"/>
    <property type="match status" value="3"/>
</dbReference>
<dbReference type="Gene3D" id="1.20.1160.11">
    <property type="entry name" value="Paired amphipathic helix"/>
    <property type="match status" value="3"/>
</dbReference>
<gene>
    <name evidence="11" type="ORF">ACHAW5_007803</name>
</gene>
<dbReference type="InterPro" id="IPR031693">
    <property type="entry name" value="Sin3_C"/>
</dbReference>
<feature type="compositionally biased region" description="Gly residues" evidence="9">
    <location>
        <begin position="613"/>
        <end position="632"/>
    </location>
</feature>
<feature type="region of interest" description="Disordered" evidence="9">
    <location>
        <begin position="1358"/>
        <end position="1397"/>
    </location>
</feature>
<dbReference type="EMBL" id="JALLAZ020001825">
    <property type="protein sequence ID" value="KAL3762558.1"/>
    <property type="molecule type" value="Genomic_DNA"/>
</dbReference>
<dbReference type="SMART" id="SM00761">
    <property type="entry name" value="HDAC_interact"/>
    <property type="match status" value="1"/>
</dbReference>
<keyword evidence="2" id="KW-0678">Repressor</keyword>
<evidence type="ECO:0000313" key="12">
    <source>
        <dbReference type="Proteomes" id="UP001530315"/>
    </source>
</evidence>
<feature type="compositionally biased region" description="Polar residues" evidence="9">
    <location>
        <begin position="416"/>
        <end position="430"/>
    </location>
</feature>
<feature type="compositionally biased region" description="Pro residues" evidence="9">
    <location>
        <begin position="320"/>
        <end position="334"/>
    </location>
</feature>
<dbReference type="InterPro" id="IPR039774">
    <property type="entry name" value="Sin3-like"/>
</dbReference>
<evidence type="ECO:0000313" key="11">
    <source>
        <dbReference type="EMBL" id="KAL3762558.1"/>
    </source>
</evidence>
<dbReference type="GO" id="GO:0005634">
    <property type="term" value="C:nucleus"/>
    <property type="evidence" value="ECO:0007669"/>
    <property type="project" value="UniProtKB-SubCell"/>
</dbReference>
<evidence type="ECO:0000256" key="2">
    <source>
        <dbReference type="ARBA" id="ARBA00022491"/>
    </source>
</evidence>
<name>A0ABD3MF65_9STRA</name>
<feature type="region of interest" description="Disordered" evidence="9">
    <location>
        <begin position="45"/>
        <end position="91"/>
    </location>
</feature>
<keyword evidence="12" id="KW-1185">Reference proteome</keyword>
<feature type="compositionally biased region" description="Low complexity" evidence="9">
    <location>
        <begin position="57"/>
        <end position="79"/>
    </location>
</feature>
<feature type="region of interest" description="Disordered" evidence="9">
    <location>
        <begin position="416"/>
        <end position="449"/>
    </location>
</feature>
<protein>
    <recommendedName>
        <fullName evidence="10">Histone deacetylase interacting domain-containing protein</fullName>
    </recommendedName>
</protein>
<keyword evidence="5" id="KW-0804">Transcription</keyword>
<keyword evidence="3" id="KW-0677">Repeat</keyword>
<evidence type="ECO:0000259" key="10">
    <source>
        <dbReference type="SMART" id="SM00761"/>
    </source>
</evidence>
<feature type="compositionally biased region" description="Low complexity" evidence="9">
    <location>
        <begin position="121"/>
        <end position="133"/>
    </location>
</feature>
<dbReference type="Pfam" id="PF02671">
    <property type="entry name" value="PAH"/>
    <property type="match status" value="3"/>
</dbReference>
<dbReference type="FunFam" id="1.20.1160.11:FF:000002">
    <property type="entry name" value="Paired amphipathic helix protein SIN3"/>
    <property type="match status" value="1"/>
</dbReference>
<feature type="region of interest" description="Disordered" evidence="9">
    <location>
        <begin position="542"/>
        <end position="663"/>
    </location>
</feature>
<sequence length="1729" mass="186860">MESNLPPTSGPAQPPSGTGVSSPHLEDTAAAFLNDEVGGALSVLKPTEMMPTVPKVSMPSSASMTTADAAATAPKSPTKQPTPEPISSPGKLTADITAAAVLPIFGATASSIVAPATNIGASSSAPSASRAPTTTPPIDRPATAAATPASALLVAAMPPKVYPVVMTTNAFPAASGATPSDAPIGTSSEPTLTTAYDHVVSTDPMTTTEVGKCQELTSSVINFKALSPNACVENHSETPSKEMGMVKAPFSIAENLPEDTSHPCAITAQQDEATFAAKTTSPPVEFPNMEIKATSSAPPKPFDNAVAASSSTETGSSISKPPPSSFREIQPPPTSTDKGTLSSYSGMVASVPLGGSSGSSIASNNGSSGVIAHKPLPPAGAALASSIASSAKTILSNSNVNGSAASIGTGLTAPAATSVSAPNAPPQGNINASPTVSTSSANNNNNILHPTGRELKVEDALLYLDQVKLEFGDRPRIYNEFLEIMKNFKAQEVDTIGVINRVRSLFHGYNNLILGFNTFLPEGYKIEMRDLEPVFVGPGLTGTSHTPGYTGPGASGGGGRGMPPGRGGPPHPGGLGMRHLQGFGRGGHSGGGRGMPHPGGRGMPGRGPPPSGPGGRGMPGRGGGPPQLGPGRGMVPPGAGRGGGPMAGGRGGMHPLSQGGMQPMPLQQQAMMQAQNVQQKQAQMVSQQQQQQLQQEQQLGESNQHNATRTIEFDHAIMYVTNIKKRFANQPRIYHTFLEILHTYQKEQRGIREVLEQVSSLFADHPDLLREFTFFLPDAVQEQAKERLSRAAAEAEARQRAAAVEAAAKQQQAQVAQAHQAAALENAKMKIAPTGWRTTATAAGGSIPKGSRMGQPAGVEPMLPTGTQKFIDMTQPDEAGLESPRRTSATIPGGAVTAAHHPTQQEAFIYNAGVERQFFDLVKAALTSFSRDGQAYAEFIKTLDMYAQEILSRNDMLGYVERLLGKRKDLFEEFKRIINAVGSPDAPTHDDSWHSVPLSEIDFSRCRRCSPSYRALPRDYPNPPCSERSDEEVKVLNDVWVSLPMGSEESNNFRHMRKNQYEETLFRCEDMRFEIDMCIESNAATLQRLTKIYDELKFLSEGELSLTKGSMVKKSCVPGTGLGGKIYQYTLDGRVLGVIHKHAIRRIYGDDGNEMLELCFKNPSVALPIVVNRLRQKNDEFCAARELLNKKWKDIAEHNYYMSLDHRSITWRTTDKRATSTRTIVSEIKDRAANNGLEGETATNARMEKAKEEHGIFYEVTMGCAIPRKMDLTGLPLPTKTIFTPHLSLIYDCNSWAQQDAYRIISFALERSSINPGDKERCNRLWRDFIGPWFGLRLSWMQSPAALFTASLELLEENEDAESTTTDNGEKESGTDEKDVSSSGGEEDVANNDHISDAALDKNVVKEEIMMPDSGNGADSGYFSSTNHIAFPPETYVSTSLGEGKVIRYIHEDGVYEVCILAQSDSKSTVYLHVDAIYCSIFPVEPSLLTEQLRANDQEEPERSDDQLIIGTQCLYLFFRLHQILIRRLTIAKKLATDVSNDPALGRHIEKLTFEGDPDEGKKRYEAFLGLLYALIDAGTGSSEASEGGKYEDRVRHMLGNNAYELTTMDKLIAHVIKHLQNMANDDMLQNMIEIYRRHEFSGNFKPSAFREEAALMSEGENMYAFQICNIPMTDQKIAHFEFLGCIAEDEEDEDDVAQENEDKKRGINDAMDESEYSAPDGKRPKRDL</sequence>
<feature type="compositionally biased region" description="Low complexity" evidence="9">
    <location>
        <begin position="309"/>
        <end position="319"/>
    </location>
</feature>
<keyword evidence="6 7" id="KW-0539">Nucleus</keyword>
<comment type="caution">
    <text evidence="11">The sequence shown here is derived from an EMBL/GenBank/DDBJ whole genome shotgun (WGS) entry which is preliminary data.</text>
</comment>
<proteinExistence type="predicted"/>
<dbReference type="InterPro" id="IPR003822">
    <property type="entry name" value="PAH"/>
</dbReference>
<feature type="region of interest" description="Disordered" evidence="9">
    <location>
        <begin position="1692"/>
        <end position="1729"/>
    </location>
</feature>
<dbReference type="GO" id="GO:0010468">
    <property type="term" value="P:regulation of gene expression"/>
    <property type="evidence" value="ECO:0007669"/>
    <property type="project" value="UniProtKB-ARBA"/>
</dbReference>
<comment type="subcellular location">
    <subcellularLocation>
        <location evidence="1 7">Nucleus</location>
    </subcellularLocation>
</comment>
<evidence type="ECO:0000256" key="5">
    <source>
        <dbReference type="ARBA" id="ARBA00023163"/>
    </source>
</evidence>
<feature type="compositionally biased region" description="Gly residues" evidence="9">
    <location>
        <begin position="550"/>
        <end position="565"/>
    </location>
</feature>
<dbReference type="PANTHER" id="PTHR12346:SF0">
    <property type="entry name" value="SIN3A, ISOFORM G"/>
    <property type="match status" value="1"/>
</dbReference>
<dbReference type="Pfam" id="PF16879">
    <property type="entry name" value="Sin3a_C"/>
    <property type="match status" value="1"/>
</dbReference>